<feature type="compositionally biased region" description="Polar residues" evidence="6">
    <location>
        <begin position="100"/>
        <end position="112"/>
    </location>
</feature>
<evidence type="ECO:0000256" key="3">
    <source>
        <dbReference type="ARBA" id="ARBA00022553"/>
    </source>
</evidence>
<dbReference type="PANTHER" id="PTHR23280">
    <property type="entry name" value="4.1 G PROTEIN"/>
    <property type="match status" value="1"/>
</dbReference>
<dbReference type="InterPro" id="IPR008379">
    <property type="entry name" value="Band_4.1_C"/>
</dbReference>
<reference evidence="8 9" key="1">
    <citation type="submission" date="2019-06" db="EMBL/GenBank/DDBJ databases">
        <title>Draft genomes of female and male turbot (Scophthalmus maximus).</title>
        <authorList>
            <person name="Xu H."/>
            <person name="Xu X.-W."/>
            <person name="Shao C."/>
            <person name="Chen S."/>
        </authorList>
    </citation>
    <scope>NUCLEOTIDE SEQUENCE [LARGE SCALE GENOMIC DNA]</scope>
    <source>
        <strain evidence="8">Ysfricsl-2016a</strain>
        <tissue evidence="8">Blood</tissue>
    </source>
</reference>
<dbReference type="InterPro" id="IPR035963">
    <property type="entry name" value="FERM_2"/>
</dbReference>
<dbReference type="GO" id="GO:0005886">
    <property type="term" value="C:plasma membrane"/>
    <property type="evidence" value="ECO:0007669"/>
    <property type="project" value="TreeGrafter"/>
</dbReference>
<dbReference type="InterPro" id="IPR007477">
    <property type="entry name" value="SAB_dom"/>
</dbReference>
<feature type="compositionally biased region" description="Basic and acidic residues" evidence="6">
    <location>
        <begin position="698"/>
        <end position="708"/>
    </location>
</feature>
<comment type="caution">
    <text evidence="8">The sequence shown here is derived from an EMBL/GenBank/DDBJ whole genome shotgun (WGS) entry which is preliminary data.</text>
</comment>
<feature type="region of interest" description="Disordered" evidence="6">
    <location>
        <begin position="447"/>
        <end position="468"/>
    </location>
</feature>
<keyword evidence="5" id="KW-0206">Cytoskeleton</keyword>
<feature type="region of interest" description="Disordered" evidence="6">
    <location>
        <begin position="87"/>
        <end position="120"/>
    </location>
</feature>
<feature type="region of interest" description="Disordered" evidence="6">
    <location>
        <begin position="499"/>
        <end position="560"/>
    </location>
</feature>
<dbReference type="CDD" id="cd14473">
    <property type="entry name" value="FERM_B-lobe"/>
    <property type="match status" value="1"/>
</dbReference>
<dbReference type="Gene3D" id="2.30.29.30">
    <property type="entry name" value="Pleckstrin-homology domain (PH domain)/Phosphotyrosine-binding domain (PTB)"/>
    <property type="match status" value="1"/>
</dbReference>
<dbReference type="GO" id="GO:0030866">
    <property type="term" value="P:cortical actin cytoskeleton organization"/>
    <property type="evidence" value="ECO:0007669"/>
    <property type="project" value="InterPro"/>
</dbReference>
<sequence length="846" mass="94928">MCRLFCQPIHSEDAGKVFCSHLTSGFHQESVQTDSTFSSGKHSTDLMLTEYASVLLQDCNPFSMTTEKASAEETTSAMEGDAVRTSQVHEDHGDMDDSSDQTPSKASRSPQKSNKRPKTVPVKVTLLDGSDYEAAVEFYPPDPSVLIEDITRYYLCLQLRDDILSGRLPCSFVTHALLGSYTVQAEVGDYEPEEHGPDYVSDFRFAPNQTRELEERVMELHRNYRGMSPAEAEVNFLENAKKLSMYGVDLHHAKDSEGIDIMLGVSANGLLIYRDRLRINRFAWPKILKISYKRSNFYIKIRPGEYEQFESTIGFKLPNHRASKRLWKVCIEHHTFFRLVSPEPPPKGFLVIGSKFRYSGRTQAQTRQASALIDRPAPQFDRSVSKRYLLPRSLDGASALGDSLDQLSQRSSSERTQFMSREDLDQEGSLDLDHDHYHYQDQDQDQYTDQELEQHEGHDPKQSRGDSISTSARTLELKQFLDKPEDVLQKHQASINELKRALKQPNSKMAQREKRLSSATPPGGTPERKSETPPTPAIHEELFSETSREPWERRLGSVSEDDQDQELLYLKETHLGIERKCSSITVSSTSSLEAEVDFTVLTDLHTGMEEFSRGMSELGERDLSPDGGLCFGIDFLQQQGPSEPLPPLVSAPPPRGASGSPPAKHIQAEEVRHEIKRPDAQPVVPKKPKRSVPVSSSVDREQSHREASRAPAVKPLSREASDVMPTPTVRKTDVRTETQPNGSEVTTTIMEFTDQDHGILGLGEVCYSTRQSVSPTVKGGYSETRIEKRIIITGDDDVDQEQALAIAIQEAKQQHPDMQVTKAVVVRETESSTEDRHGTSEVQVPS</sequence>
<dbReference type="Pfam" id="PF00373">
    <property type="entry name" value="FERM_M"/>
    <property type="match status" value="1"/>
</dbReference>
<dbReference type="PANTHER" id="PTHR23280:SF24">
    <property type="entry name" value="BAND 4.1-LIKE PROTEIN 1"/>
    <property type="match status" value="1"/>
</dbReference>
<dbReference type="InterPro" id="IPR000798">
    <property type="entry name" value="Ez/rad/moesin-like"/>
</dbReference>
<dbReference type="PROSITE" id="PS00661">
    <property type="entry name" value="FERM_2"/>
    <property type="match status" value="1"/>
</dbReference>
<dbReference type="Pfam" id="PF04382">
    <property type="entry name" value="SAB"/>
    <property type="match status" value="1"/>
</dbReference>
<dbReference type="Proteomes" id="UP000438429">
    <property type="component" value="Unassembled WGS sequence"/>
</dbReference>
<evidence type="ECO:0000313" key="8">
    <source>
        <dbReference type="EMBL" id="KAF0036410.1"/>
    </source>
</evidence>
<dbReference type="InterPro" id="IPR019749">
    <property type="entry name" value="Band_41_domain"/>
</dbReference>
<accession>A0A6A4SX01</accession>
<evidence type="ECO:0000256" key="5">
    <source>
        <dbReference type="ARBA" id="ARBA00023212"/>
    </source>
</evidence>
<dbReference type="PROSITE" id="PS50057">
    <property type="entry name" value="FERM_3"/>
    <property type="match status" value="1"/>
</dbReference>
<evidence type="ECO:0000313" key="9">
    <source>
        <dbReference type="Proteomes" id="UP000438429"/>
    </source>
</evidence>
<keyword evidence="2" id="KW-0963">Cytoplasm</keyword>
<feature type="compositionally biased region" description="Basic and acidic residues" evidence="6">
    <location>
        <begin position="538"/>
        <end position="555"/>
    </location>
</feature>
<feature type="compositionally biased region" description="Low complexity" evidence="6">
    <location>
        <begin position="402"/>
        <end position="415"/>
    </location>
</feature>
<dbReference type="SMART" id="SM01195">
    <property type="entry name" value="FA"/>
    <property type="match status" value="1"/>
</dbReference>
<dbReference type="PIRSF" id="PIRSF002304">
    <property type="entry name" value="Membrane_skeletal_4_1"/>
    <property type="match status" value="1"/>
</dbReference>
<dbReference type="InterPro" id="IPR000299">
    <property type="entry name" value="FERM_domain"/>
</dbReference>
<dbReference type="PRINTS" id="PR00935">
    <property type="entry name" value="BAND41"/>
</dbReference>
<dbReference type="SMART" id="SM00295">
    <property type="entry name" value="B41"/>
    <property type="match status" value="1"/>
</dbReference>
<dbReference type="InterPro" id="IPR011993">
    <property type="entry name" value="PH-like_dom_sf"/>
</dbReference>
<evidence type="ECO:0000256" key="6">
    <source>
        <dbReference type="SAM" id="MobiDB-lite"/>
    </source>
</evidence>
<dbReference type="Pfam" id="PF09380">
    <property type="entry name" value="FERM_C"/>
    <property type="match status" value="1"/>
</dbReference>
<protein>
    <recommendedName>
        <fullName evidence="7">FERM domain-containing protein</fullName>
    </recommendedName>
</protein>
<feature type="compositionally biased region" description="Basic and acidic residues" evidence="6">
    <location>
        <begin position="666"/>
        <end position="679"/>
    </location>
</feature>
<dbReference type="PRINTS" id="PR00661">
    <property type="entry name" value="ERMFAMILY"/>
</dbReference>
<dbReference type="InterPro" id="IPR014352">
    <property type="entry name" value="FERM/acyl-CoA-bd_prot_sf"/>
</dbReference>
<dbReference type="GO" id="GO:0003779">
    <property type="term" value="F:actin binding"/>
    <property type="evidence" value="ECO:0007669"/>
    <property type="project" value="UniProtKB-KW"/>
</dbReference>
<dbReference type="InterPro" id="IPR019748">
    <property type="entry name" value="FERM_central"/>
</dbReference>
<feature type="domain" description="FERM" evidence="7">
    <location>
        <begin position="20"/>
        <end position="341"/>
    </location>
</feature>
<dbReference type="EMBL" id="VEVO01000010">
    <property type="protein sequence ID" value="KAF0036410.1"/>
    <property type="molecule type" value="Genomic_DNA"/>
</dbReference>
<keyword evidence="4" id="KW-0009">Actin-binding</keyword>
<dbReference type="InterPro" id="IPR019747">
    <property type="entry name" value="FERM_CS"/>
</dbReference>
<comment type="subcellular location">
    <subcellularLocation>
        <location evidence="1">Cytoplasm</location>
        <location evidence="1">Cytoskeleton</location>
    </subcellularLocation>
</comment>
<dbReference type="CDD" id="cd13184">
    <property type="entry name" value="FERM_C_4_1_family"/>
    <property type="match status" value="1"/>
</dbReference>
<dbReference type="GO" id="GO:0005856">
    <property type="term" value="C:cytoskeleton"/>
    <property type="evidence" value="ECO:0007669"/>
    <property type="project" value="UniProtKB-SubCell"/>
</dbReference>
<dbReference type="SUPFAM" id="SSF47031">
    <property type="entry name" value="Second domain of FERM"/>
    <property type="match status" value="1"/>
</dbReference>
<dbReference type="Pfam" id="PF08736">
    <property type="entry name" value="FA"/>
    <property type="match status" value="1"/>
</dbReference>
<evidence type="ECO:0000259" key="7">
    <source>
        <dbReference type="PROSITE" id="PS50057"/>
    </source>
</evidence>
<dbReference type="SUPFAM" id="SSF50729">
    <property type="entry name" value="PH domain-like"/>
    <property type="match status" value="1"/>
</dbReference>
<evidence type="ECO:0000256" key="2">
    <source>
        <dbReference type="ARBA" id="ARBA00022490"/>
    </source>
</evidence>
<gene>
    <name evidence="8" type="ORF">F2P81_011722</name>
</gene>
<dbReference type="AlphaFoldDB" id="A0A6A4SX01"/>
<evidence type="ECO:0000256" key="1">
    <source>
        <dbReference type="ARBA" id="ARBA00004245"/>
    </source>
</evidence>
<dbReference type="Pfam" id="PF05902">
    <property type="entry name" value="4_1_CTD"/>
    <property type="match status" value="1"/>
</dbReference>
<dbReference type="SMART" id="SM01196">
    <property type="entry name" value="FERM_C"/>
    <property type="match status" value="1"/>
</dbReference>
<dbReference type="FunFam" id="2.30.29.30:FF:000001">
    <property type="entry name" value="Erythrocyte membrane protein band 4.1"/>
    <property type="match status" value="1"/>
</dbReference>
<dbReference type="GO" id="GO:0005198">
    <property type="term" value="F:structural molecule activity"/>
    <property type="evidence" value="ECO:0007669"/>
    <property type="project" value="InterPro"/>
</dbReference>
<dbReference type="GO" id="GO:0031032">
    <property type="term" value="P:actomyosin structure organization"/>
    <property type="evidence" value="ECO:0007669"/>
    <property type="project" value="TreeGrafter"/>
</dbReference>
<name>A0A6A4SX01_SCOMX</name>
<keyword evidence="3" id="KW-0597">Phosphoprotein</keyword>
<dbReference type="FunFam" id="1.20.80.10:FF:000001">
    <property type="entry name" value="Erythrocyte membrane protein band 4.1"/>
    <property type="match status" value="1"/>
</dbReference>
<proteinExistence type="predicted"/>
<dbReference type="InterPro" id="IPR014847">
    <property type="entry name" value="FA"/>
</dbReference>
<feature type="region of interest" description="Disordered" evidence="6">
    <location>
        <begin position="826"/>
        <end position="846"/>
    </location>
</feature>
<evidence type="ECO:0000256" key="4">
    <source>
        <dbReference type="ARBA" id="ARBA00023203"/>
    </source>
</evidence>
<feature type="compositionally biased region" description="Basic and acidic residues" evidence="6">
    <location>
        <begin position="452"/>
        <end position="464"/>
    </location>
</feature>
<organism evidence="8 9">
    <name type="scientific">Scophthalmus maximus</name>
    <name type="common">Turbot</name>
    <name type="synonym">Psetta maxima</name>
    <dbReference type="NCBI Taxonomy" id="52904"/>
    <lineage>
        <taxon>Eukaryota</taxon>
        <taxon>Metazoa</taxon>
        <taxon>Chordata</taxon>
        <taxon>Craniata</taxon>
        <taxon>Vertebrata</taxon>
        <taxon>Euteleostomi</taxon>
        <taxon>Actinopterygii</taxon>
        <taxon>Neopterygii</taxon>
        <taxon>Teleostei</taxon>
        <taxon>Neoteleostei</taxon>
        <taxon>Acanthomorphata</taxon>
        <taxon>Carangaria</taxon>
        <taxon>Pleuronectiformes</taxon>
        <taxon>Pleuronectoidei</taxon>
        <taxon>Scophthalmidae</taxon>
        <taxon>Scophthalmus</taxon>
    </lineage>
</organism>
<feature type="region of interest" description="Disordered" evidence="6">
    <location>
        <begin position="400"/>
        <end position="426"/>
    </location>
</feature>
<feature type="compositionally biased region" description="Pro residues" evidence="6">
    <location>
        <begin position="643"/>
        <end position="655"/>
    </location>
</feature>
<dbReference type="Gene3D" id="1.20.80.10">
    <property type="match status" value="1"/>
</dbReference>
<feature type="compositionally biased region" description="Basic and acidic residues" evidence="6">
    <location>
        <begin position="826"/>
        <end position="839"/>
    </location>
</feature>
<feature type="region of interest" description="Disordered" evidence="6">
    <location>
        <begin position="640"/>
        <end position="721"/>
    </location>
</feature>
<dbReference type="InterPro" id="IPR018980">
    <property type="entry name" value="FERM_PH-like_C"/>
</dbReference>